<protein>
    <submittedName>
        <fullName evidence="1">Uncharacterized protein</fullName>
    </submittedName>
</protein>
<proteinExistence type="predicted"/>
<dbReference type="Proteomes" id="UP001627154">
    <property type="component" value="Unassembled WGS sequence"/>
</dbReference>
<evidence type="ECO:0000313" key="2">
    <source>
        <dbReference type="Proteomes" id="UP001627154"/>
    </source>
</evidence>
<evidence type="ECO:0000313" key="1">
    <source>
        <dbReference type="EMBL" id="KAL3400496.1"/>
    </source>
</evidence>
<dbReference type="EMBL" id="JBJJXI010000051">
    <property type="protein sequence ID" value="KAL3400496.1"/>
    <property type="molecule type" value="Genomic_DNA"/>
</dbReference>
<dbReference type="AlphaFoldDB" id="A0ABD2X7A9"/>
<name>A0ABD2X7A9_9HYME</name>
<gene>
    <name evidence="1" type="ORF">TKK_006349</name>
</gene>
<comment type="caution">
    <text evidence="1">The sequence shown here is derived from an EMBL/GenBank/DDBJ whole genome shotgun (WGS) entry which is preliminary data.</text>
</comment>
<accession>A0ABD2X7A9</accession>
<sequence length="91" mass="10770">MFSRVKEEPNDTWSHVGANYYFDSAKSCVAKNFKKFPFDKPSANHMNEVRALQQKFAINILDKKELLKLTKWWYIIIVNPSHAIFVRNHLD</sequence>
<reference evidence="1 2" key="1">
    <citation type="journal article" date="2024" name="bioRxiv">
        <title>A reference genome for Trichogramma kaykai: A tiny desert-dwelling parasitoid wasp with competing sex-ratio distorters.</title>
        <authorList>
            <person name="Culotta J."/>
            <person name="Lindsey A.R."/>
        </authorList>
    </citation>
    <scope>NUCLEOTIDE SEQUENCE [LARGE SCALE GENOMIC DNA]</scope>
    <source>
        <strain evidence="1 2">KSX58</strain>
    </source>
</reference>
<organism evidence="1 2">
    <name type="scientific">Trichogramma kaykai</name>
    <dbReference type="NCBI Taxonomy" id="54128"/>
    <lineage>
        <taxon>Eukaryota</taxon>
        <taxon>Metazoa</taxon>
        <taxon>Ecdysozoa</taxon>
        <taxon>Arthropoda</taxon>
        <taxon>Hexapoda</taxon>
        <taxon>Insecta</taxon>
        <taxon>Pterygota</taxon>
        <taxon>Neoptera</taxon>
        <taxon>Endopterygota</taxon>
        <taxon>Hymenoptera</taxon>
        <taxon>Apocrita</taxon>
        <taxon>Proctotrupomorpha</taxon>
        <taxon>Chalcidoidea</taxon>
        <taxon>Trichogrammatidae</taxon>
        <taxon>Trichogramma</taxon>
    </lineage>
</organism>
<keyword evidence="2" id="KW-1185">Reference proteome</keyword>